<feature type="compositionally biased region" description="Low complexity" evidence="1">
    <location>
        <begin position="260"/>
        <end position="358"/>
    </location>
</feature>
<keyword evidence="2" id="KW-1133">Transmembrane helix</keyword>
<comment type="caution">
    <text evidence="3">The sequence shown here is derived from an EMBL/GenBank/DDBJ whole genome shotgun (WGS) entry which is preliminary data.</text>
</comment>
<feature type="region of interest" description="Disordered" evidence="1">
    <location>
        <begin position="1"/>
        <end position="37"/>
    </location>
</feature>
<feature type="transmembrane region" description="Helical" evidence="2">
    <location>
        <begin position="49"/>
        <end position="69"/>
    </location>
</feature>
<feature type="region of interest" description="Disordered" evidence="1">
    <location>
        <begin position="235"/>
        <end position="390"/>
    </location>
</feature>
<protein>
    <submittedName>
        <fullName evidence="3">Uncharacterized protein</fullName>
    </submittedName>
</protein>
<evidence type="ECO:0000313" key="3">
    <source>
        <dbReference type="EMBL" id="HJB07721.1"/>
    </source>
</evidence>
<dbReference type="EMBL" id="DWYS01000092">
    <property type="protein sequence ID" value="HJB07721.1"/>
    <property type="molecule type" value="Genomic_DNA"/>
</dbReference>
<accession>A0A9D2L8A3</accession>
<keyword evidence="2" id="KW-0472">Membrane</keyword>
<reference evidence="3" key="2">
    <citation type="submission" date="2021-04" db="EMBL/GenBank/DDBJ databases">
        <authorList>
            <person name="Gilroy R."/>
        </authorList>
    </citation>
    <scope>NUCLEOTIDE SEQUENCE</scope>
    <source>
        <strain evidence="3">CHK188-4685</strain>
    </source>
</reference>
<feature type="compositionally biased region" description="Basic residues" evidence="1">
    <location>
        <begin position="25"/>
        <end position="34"/>
    </location>
</feature>
<evidence type="ECO:0000256" key="2">
    <source>
        <dbReference type="SAM" id="Phobius"/>
    </source>
</evidence>
<evidence type="ECO:0000313" key="4">
    <source>
        <dbReference type="Proteomes" id="UP000886804"/>
    </source>
</evidence>
<organism evidence="3 4">
    <name type="scientific">Candidatus Enterocloster faecavium</name>
    <dbReference type="NCBI Taxonomy" id="2838560"/>
    <lineage>
        <taxon>Bacteria</taxon>
        <taxon>Bacillati</taxon>
        <taxon>Bacillota</taxon>
        <taxon>Clostridia</taxon>
        <taxon>Lachnospirales</taxon>
        <taxon>Lachnospiraceae</taxon>
        <taxon>Enterocloster</taxon>
    </lineage>
</organism>
<dbReference type="AlphaFoldDB" id="A0A9D2L8A3"/>
<gene>
    <name evidence="3" type="ORF">H9716_07630</name>
</gene>
<sequence length="390" mass="41577">MNHQSSYKAPRSERTSSSGSSYTTRSHRNKKKNPYSRTSWKDNPILRNLVFFVLPFFLINGLIFFFAVYTPKVELDISDTTDYKSVDVTVRIRSLLPLKSSSITVDSAPLETERSGHTYTATLTSNGVVEVTAESINGMSRTVYEQVATLDDTAPSVDEDYTLNSNFLTITVSDSLSGVNYDKLYGRNEDGERIEPTSIDRETGTVVFPMSGNTIVVHIEDFVGNAAEPSYSIRIEGLDEEEDDKETSSKDPEEDEDTKSSGSSRETTRSTTAAKETSKASTAAKTTTKAATAAKTTTKAATTTKETTKSTTAAKETAKSTTAAKETTRATTAASSTAAPTTAPSTAAPTTAAPTTAAQGPGVSSTTAAQPAEPVSPDNSGQADTIIPLN</sequence>
<name>A0A9D2L8A3_9FIRM</name>
<keyword evidence="2" id="KW-0812">Transmembrane</keyword>
<feature type="compositionally biased region" description="Low complexity" evidence="1">
    <location>
        <begin position="15"/>
        <end position="24"/>
    </location>
</feature>
<dbReference type="Proteomes" id="UP000886804">
    <property type="component" value="Unassembled WGS sequence"/>
</dbReference>
<proteinExistence type="predicted"/>
<evidence type="ECO:0000256" key="1">
    <source>
        <dbReference type="SAM" id="MobiDB-lite"/>
    </source>
</evidence>
<reference evidence="3" key="1">
    <citation type="journal article" date="2021" name="PeerJ">
        <title>Extensive microbial diversity within the chicken gut microbiome revealed by metagenomics and culture.</title>
        <authorList>
            <person name="Gilroy R."/>
            <person name="Ravi A."/>
            <person name="Getino M."/>
            <person name="Pursley I."/>
            <person name="Horton D.L."/>
            <person name="Alikhan N.F."/>
            <person name="Baker D."/>
            <person name="Gharbi K."/>
            <person name="Hall N."/>
            <person name="Watson M."/>
            <person name="Adriaenssens E.M."/>
            <person name="Foster-Nyarko E."/>
            <person name="Jarju S."/>
            <person name="Secka A."/>
            <person name="Antonio M."/>
            <person name="Oren A."/>
            <person name="Chaudhuri R.R."/>
            <person name="La Ragione R."/>
            <person name="Hildebrand F."/>
            <person name="Pallen M.J."/>
        </authorList>
    </citation>
    <scope>NUCLEOTIDE SEQUENCE</scope>
    <source>
        <strain evidence="3">CHK188-4685</strain>
    </source>
</reference>